<dbReference type="SMART" id="SM00224">
    <property type="entry name" value="GGL"/>
    <property type="match status" value="1"/>
</dbReference>
<reference evidence="12" key="1">
    <citation type="submission" date="2020-10" db="EMBL/GenBank/DDBJ databases">
        <authorList>
            <person name="Kikuchi T."/>
        </authorList>
    </citation>
    <scope>NUCLEOTIDE SEQUENCE</scope>
    <source>
        <strain evidence="12">NKZ352</strain>
    </source>
</reference>
<comment type="similarity">
    <text evidence="2">Belongs to the G protein gamma family.</text>
</comment>
<keyword evidence="7" id="KW-0807">Transducer</keyword>
<evidence type="ECO:0000256" key="1">
    <source>
        <dbReference type="ARBA" id="ARBA00004342"/>
    </source>
</evidence>
<keyword evidence="4" id="KW-1003">Cell membrane</keyword>
<name>A0A8S1HCC8_9PELO</name>
<dbReference type="PANTHER" id="PTHR13809">
    <property type="entry name" value="GUANINE NUCLEOTIDE-BINDING PROTEIN GAMMA SUBUNIT"/>
    <property type="match status" value="1"/>
</dbReference>
<dbReference type="InterPro" id="IPR036284">
    <property type="entry name" value="GGL_sf"/>
</dbReference>
<accession>A0A8S1HCC8</accession>
<dbReference type="InterPro" id="IPR001770">
    <property type="entry name" value="G-protein_gamma"/>
</dbReference>
<evidence type="ECO:0000256" key="9">
    <source>
        <dbReference type="ARBA" id="ARBA00023289"/>
    </source>
</evidence>
<evidence type="ECO:0000256" key="8">
    <source>
        <dbReference type="ARBA" id="ARBA00023288"/>
    </source>
</evidence>
<evidence type="ECO:0000256" key="2">
    <source>
        <dbReference type="ARBA" id="ARBA00007431"/>
    </source>
</evidence>
<protein>
    <recommendedName>
        <fullName evidence="3">Guanine nucleotide-binding protein subunit gamma</fullName>
    </recommendedName>
</protein>
<dbReference type="Gene3D" id="4.10.260.10">
    <property type="entry name" value="Transducin (heterotrimeric G protein), gamma chain"/>
    <property type="match status" value="1"/>
</dbReference>
<dbReference type="GO" id="GO:0031681">
    <property type="term" value="F:G-protein beta-subunit binding"/>
    <property type="evidence" value="ECO:0007669"/>
    <property type="project" value="InterPro"/>
</dbReference>
<evidence type="ECO:0000256" key="5">
    <source>
        <dbReference type="ARBA" id="ARBA00022481"/>
    </source>
</evidence>
<comment type="caution">
    <text evidence="12">The sequence shown here is derived from an EMBL/GenBank/DDBJ whole genome shotgun (WGS) entry which is preliminary data.</text>
</comment>
<dbReference type="GO" id="GO:0007186">
    <property type="term" value="P:G protein-coupled receptor signaling pathway"/>
    <property type="evidence" value="ECO:0007669"/>
    <property type="project" value="InterPro"/>
</dbReference>
<dbReference type="GO" id="GO:0005834">
    <property type="term" value="C:heterotrimeric G-protein complex"/>
    <property type="evidence" value="ECO:0007669"/>
    <property type="project" value="InterPro"/>
</dbReference>
<sequence>MNTSIGPPPPYSVVDNIQKIVLKVEPHTEMSRALANTMQLRREAELQRKKVSHVSKDLIDFCEKNKKKDVLVTGGLSDSRNPYQEKKGCSLF</sequence>
<keyword evidence="9" id="KW-0636">Prenylation</keyword>
<dbReference type="Proteomes" id="UP000835052">
    <property type="component" value="Unassembled WGS sequence"/>
</dbReference>
<evidence type="ECO:0000256" key="7">
    <source>
        <dbReference type="ARBA" id="ARBA00023224"/>
    </source>
</evidence>
<proteinExistence type="inferred from homology"/>
<dbReference type="OrthoDB" id="6264244at2759"/>
<dbReference type="FunFam" id="4.10.260.10:FF:000001">
    <property type="entry name" value="Guanine nucleotide-binding protein subunit gamma"/>
    <property type="match status" value="1"/>
</dbReference>
<comment type="subunit">
    <text evidence="10">G proteins are composed of 3 units, alpha, beta and gamma. Interacts with gpb-1 and gpb-2.</text>
</comment>
<evidence type="ECO:0000259" key="11">
    <source>
        <dbReference type="PROSITE" id="PS50058"/>
    </source>
</evidence>
<comment type="subcellular location">
    <subcellularLocation>
        <location evidence="1">Cell membrane</location>
        <topology evidence="1">Lipid-anchor</topology>
        <orientation evidence="1">Cytoplasmic side</orientation>
    </subcellularLocation>
</comment>
<dbReference type="SUPFAM" id="SSF48670">
    <property type="entry name" value="Transducin (heterotrimeric G protein), gamma chain"/>
    <property type="match status" value="1"/>
</dbReference>
<evidence type="ECO:0000256" key="10">
    <source>
        <dbReference type="ARBA" id="ARBA00062735"/>
    </source>
</evidence>
<evidence type="ECO:0000256" key="6">
    <source>
        <dbReference type="ARBA" id="ARBA00023136"/>
    </source>
</evidence>
<feature type="domain" description="G protein gamma" evidence="11">
    <location>
        <begin position="26"/>
        <end position="92"/>
    </location>
</feature>
<dbReference type="InterPro" id="IPR015898">
    <property type="entry name" value="G-protein_gamma-like_dom"/>
</dbReference>
<keyword evidence="8" id="KW-0449">Lipoprotein</keyword>
<dbReference type="AlphaFoldDB" id="A0A8S1HCC8"/>
<gene>
    <name evidence="12" type="ORF">CAUJ_LOCUS9193</name>
</gene>
<keyword evidence="5" id="KW-0488">Methylation</keyword>
<dbReference type="SMART" id="SM01224">
    <property type="entry name" value="G_gamma"/>
    <property type="match status" value="1"/>
</dbReference>
<evidence type="ECO:0000313" key="12">
    <source>
        <dbReference type="EMBL" id="CAD6193274.1"/>
    </source>
</evidence>
<keyword evidence="13" id="KW-1185">Reference proteome</keyword>
<dbReference type="Pfam" id="PF00631">
    <property type="entry name" value="G-gamma"/>
    <property type="match status" value="1"/>
</dbReference>
<evidence type="ECO:0000313" key="13">
    <source>
        <dbReference type="Proteomes" id="UP000835052"/>
    </source>
</evidence>
<keyword evidence="6" id="KW-0472">Membrane</keyword>
<dbReference type="CDD" id="cd00068">
    <property type="entry name" value="GGL"/>
    <property type="match status" value="1"/>
</dbReference>
<dbReference type="EMBL" id="CAJGYM010000034">
    <property type="protein sequence ID" value="CAD6193274.1"/>
    <property type="molecule type" value="Genomic_DNA"/>
</dbReference>
<evidence type="ECO:0000256" key="4">
    <source>
        <dbReference type="ARBA" id="ARBA00022475"/>
    </source>
</evidence>
<evidence type="ECO:0000256" key="3">
    <source>
        <dbReference type="ARBA" id="ARBA00016111"/>
    </source>
</evidence>
<dbReference type="PROSITE" id="PS50058">
    <property type="entry name" value="G_PROTEIN_GAMMA"/>
    <property type="match status" value="1"/>
</dbReference>
<organism evidence="12 13">
    <name type="scientific">Caenorhabditis auriculariae</name>
    <dbReference type="NCBI Taxonomy" id="2777116"/>
    <lineage>
        <taxon>Eukaryota</taxon>
        <taxon>Metazoa</taxon>
        <taxon>Ecdysozoa</taxon>
        <taxon>Nematoda</taxon>
        <taxon>Chromadorea</taxon>
        <taxon>Rhabditida</taxon>
        <taxon>Rhabditina</taxon>
        <taxon>Rhabditomorpha</taxon>
        <taxon>Rhabditoidea</taxon>
        <taxon>Rhabditidae</taxon>
        <taxon>Peloderinae</taxon>
        <taxon>Caenorhabditis</taxon>
    </lineage>
</organism>